<accession>A0A1I8Q494</accession>
<feature type="signal peptide" evidence="2">
    <location>
        <begin position="1"/>
        <end position="19"/>
    </location>
</feature>
<dbReference type="AlphaFoldDB" id="A0A1I8Q494"/>
<dbReference type="CDD" id="cd00037">
    <property type="entry name" value="CLECT"/>
    <property type="match status" value="1"/>
</dbReference>
<dbReference type="InterPro" id="IPR001304">
    <property type="entry name" value="C-type_lectin-like"/>
</dbReference>
<protein>
    <recommendedName>
        <fullName evidence="3">C-type lectin domain-containing protein</fullName>
    </recommendedName>
</protein>
<dbReference type="VEuPathDB" id="VectorBase:SCAU013771"/>
<dbReference type="InterPro" id="IPR050111">
    <property type="entry name" value="C-type_lectin/snaclec_domain"/>
</dbReference>
<keyword evidence="1" id="KW-1015">Disulfide bond</keyword>
<keyword evidence="5" id="KW-1185">Reference proteome</keyword>
<name>A0A1I8Q494_STOCA</name>
<feature type="chain" id="PRO_5009327669" description="C-type lectin domain-containing protein" evidence="2">
    <location>
        <begin position="20"/>
        <end position="178"/>
    </location>
</feature>
<dbReference type="InterPro" id="IPR016186">
    <property type="entry name" value="C-type_lectin-like/link_sf"/>
</dbReference>
<keyword evidence="2" id="KW-0732">Signal</keyword>
<dbReference type="SMART" id="SM00034">
    <property type="entry name" value="CLECT"/>
    <property type="match status" value="1"/>
</dbReference>
<evidence type="ECO:0000256" key="1">
    <source>
        <dbReference type="ARBA" id="ARBA00023157"/>
    </source>
</evidence>
<dbReference type="Pfam" id="PF00059">
    <property type="entry name" value="Lectin_C"/>
    <property type="match status" value="1"/>
</dbReference>
<dbReference type="KEGG" id="scac:106085433"/>
<evidence type="ECO:0000256" key="2">
    <source>
        <dbReference type="SAM" id="SignalP"/>
    </source>
</evidence>
<dbReference type="InterPro" id="IPR018378">
    <property type="entry name" value="C-type_lectin_CS"/>
</dbReference>
<dbReference type="PROSITE" id="PS50041">
    <property type="entry name" value="C_TYPE_LECTIN_2"/>
    <property type="match status" value="1"/>
</dbReference>
<dbReference type="PROSITE" id="PS00615">
    <property type="entry name" value="C_TYPE_LECTIN_1"/>
    <property type="match status" value="1"/>
</dbReference>
<evidence type="ECO:0000313" key="4">
    <source>
        <dbReference type="EnsemblMetazoa" id="SCAU013771-PA"/>
    </source>
</evidence>
<dbReference type="EnsemblMetazoa" id="SCAU013771-RA">
    <property type="protein sequence ID" value="SCAU013771-PA"/>
    <property type="gene ID" value="SCAU013771"/>
</dbReference>
<evidence type="ECO:0000313" key="5">
    <source>
        <dbReference type="Proteomes" id="UP000095300"/>
    </source>
</evidence>
<feature type="domain" description="C-type lectin" evidence="3">
    <location>
        <begin position="29"/>
        <end position="150"/>
    </location>
</feature>
<sequence length="178" mass="20846">MKTLICVFLLLQTVNMIHCQDASKLYRSDKNRVYYIEHEQFHDWFQALTACARMKMNLLTLETREKSDDVNSLVLKTFGKSIPLWVGAYAVGPTHQFTWITNGNPFVYSFWNPNQPDFAGKQEFCAHIGWGKEMQWNDHQCSYKCGFVCEYPNKQSELGDLERNRKYSGLSFQINNLH</sequence>
<dbReference type="Gene3D" id="3.10.100.10">
    <property type="entry name" value="Mannose-Binding Protein A, subunit A"/>
    <property type="match status" value="1"/>
</dbReference>
<gene>
    <name evidence="4" type="primary">106085433</name>
</gene>
<proteinExistence type="predicted"/>
<reference evidence="4" key="1">
    <citation type="submission" date="2020-05" db="UniProtKB">
        <authorList>
            <consortium name="EnsemblMetazoa"/>
        </authorList>
    </citation>
    <scope>IDENTIFICATION</scope>
    <source>
        <strain evidence="4">USDA</strain>
    </source>
</reference>
<dbReference type="STRING" id="35570.A0A1I8Q494"/>
<dbReference type="Proteomes" id="UP000095300">
    <property type="component" value="Unassembled WGS sequence"/>
</dbReference>
<dbReference type="SUPFAM" id="SSF56436">
    <property type="entry name" value="C-type lectin-like"/>
    <property type="match status" value="1"/>
</dbReference>
<dbReference type="InterPro" id="IPR016187">
    <property type="entry name" value="CTDL_fold"/>
</dbReference>
<dbReference type="PANTHER" id="PTHR22803">
    <property type="entry name" value="MANNOSE, PHOSPHOLIPASE, LECTIN RECEPTOR RELATED"/>
    <property type="match status" value="1"/>
</dbReference>
<dbReference type="OrthoDB" id="6430060at2759"/>
<evidence type="ECO:0000259" key="3">
    <source>
        <dbReference type="PROSITE" id="PS50041"/>
    </source>
</evidence>
<organism evidence="4 5">
    <name type="scientific">Stomoxys calcitrans</name>
    <name type="common">Stable fly</name>
    <name type="synonym">Conops calcitrans</name>
    <dbReference type="NCBI Taxonomy" id="35570"/>
    <lineage>
        <taxon>Eukaryota</taxon>
        <taxon>Metazoa</taxon>
        <taxon>Ecdysozoa</taxon>
        <taxon>Arthropoda</taxon>
        <taxon>Hexapoda</taxon>
        <taxon>Insecta</taxon>
        <taxon>Pterygota</taxon>
        <taxon>Neoptera</taxon>
        <taxon>Endopterygota</taxon>
        <taxon>Diptera</taxon>
        <taxon>Brachycera</taxon>
        <taxon>Muscomorpha</taxon>
        <taxon>Muscoidea</taxon>
        <taxon>Muscidae</taxon>
        <taxon>Stomoxys</taxon>
    </lineage>
</organism>